<evidence type="ECO:0000256" key="3">
    <source>
        <dbReference type="ARBA" id="ARBA00023163"/>
    </source>
</evidence>
<evidence type="ECO:0000313" key="6">
    <source>
        <dbReference type="Proteomes" id="UP000188243"/>
    </source>
</evidence>
<dbReference type="Pfam" id="PF00532">
    <property type="entry name" value="Peripla_BP_1"/>
    <property type="match status" value="1"/>
</dbReference>
<evidence type="ECO:0000256" key="1">
    <source>
        <dbReference type="ARBA" id="ARBA00023015"/>
    </source>
</evidence>
<dbReference type="CDD" id="cd01392">
    <property type="entry name" value="HTH_LacI"/>
    <property type="match status" value="1"/>
</dbReference>
<dbReference type="KEGG" id="paln:B0W48_03260"/>
<dbReference type="PANTHER" id="PTHR30146:SF154">
    <property type="entry name" value="TRANSCRIPTION REGULATOR, MEMBER OF GALR FAMILY"/>
    <property type="match status" value="1"/>
</dbReference>
<dbReference type="InterPro" id="IPR001761">
    <property type="entry name" value="Peripla_BP/Lac1_sug-bd_dom"/>
</dbReference>
<evidence type="ECO:0000256" key="2">
    <source>
        <dbReference type="ARBA" id="ARBA00023125"/>
    </source>
</evidence>
<dbReference type="SMART" id="SM00354">
    <property type="entry name" value="HTH_LACI"/>
    <property type="match status" value="1"/>
</dbReference>
<name>A0A1Q2GUV3_9GAMM</name>
<keyword evidence="3" id="KW-0804">Transcription</keyword>
<dbReference type="PANTHER" id="PTHR30146">
    <property type="entry name" value="LACI-RELATED TRANSCRIPTIONAL REPRESSOR"/>
    <property type="match status" value="1"/>
</dbReference>
<dbReference type="RefSeq" id="WP_077535622.1">
    <property type="nucleotide sequence ID" value="NZ_CP019628.1"/>
</dbReference>
<dbReference type="InterPro" id="IPR028082">
    <property type="entry name" value="Peripla_BP_I"/>
</dbReference>
<dbReference type="Gene3D" id="1.10.260.40">
    <property type="entry name" value="lambda repressor-like DNA-binding domains"/>
    <property type="match status" value="1"/>
</dbReference>
<evidence type="ECO:0000313" key="5">
    <source>
        <dbReference type="EMBL" id="AQP98901.1"/>
    </source>
</evidence>
<proteinExistence type="predicted"/>
<organism evidence="5 6">
    <name type="scientific">Pseudoalteromonas aliena</name>
    <dbReference type="NCBI Taxonomy" id="247523"/>
    <lineage>
        <taxon>Bacteria</taxon>
        <taxon>Pseudomonadati</taxon>
        <taxon>Pseudomonadota</taxon>
        <taxon>Gammaproteobacteria</taxon>
        <taxon>Alteromonadales</taxon>
        <taxon>Pseudoalteromonadaceae</taxon>
        <taxon>Pseudoalteromonas</taxon>
    </lineage>
</organism>
<feature type="domain" description="HTH lacI-type" evidence="4">
    <location>
        <begin position="8"/>
        <end position="62"/>
    </location>
</feature>
<sequence>MHNKAKSVTIFDVADLAGVSKSTVSLVLTQSDKVSDKSKQKVLKAIDALGYVYNRDAAAMRSRRSNLVAIIINNLNDPYMARLATSLEHLLNENGLQAMILSSNSSLEQQKNAVKNLKEYNAAAFIICPVAHTCGKWLDTLSEQHKVITLMREVPFSVAPCVLPDYKKASHLACMHLLAQGVTHIAFMGHELTLSDSQALQSGFNSACSQHNVTPLVTIACDQNQPLDAKNAFIKAYKKQPQLNAVVCENDIIAHGVIAAIHSLNIPDSSNINVASCHHLPHYTVMPDNVSTVVINADDIAKRCHLVLQELLQNISPPVKTLVNVNLQIRDSSQ</sequence>
<dbReference type="InterPro" id="IPR010982">
    <property type="entry name" value="Lambda_DNA-bd_dom_sf"/>
</dbReference>
<gene>
    <name evidence="5" type="ORF">B0W48_03260</name>
</gene>
<dbReference type="STRING" id="247523.B0W48_03260"/>
<dbReference type="PROSITE" id="PS00356">
    <property type="entry name" value="HTH_LACI_1"/>
    <property type="match status" value="1"/>
</dbReference>
<evidence type="ECO:0000259" key="4">
    <source>
        <dbReference type="PROSITE" id="PS50932"/>
    </source>
</evidence>
<dbReference type="EMBL" id="CP019628">
    <property type="protein sequence ID" value="AQP98901.1"/>
    <property type="molecule type" value="Genomic_DNA"/>
</dbReference>
<dbReference type="AlphaFoldDB" id="A0A1Q2GUV3"/>
<dbReference type="GO" id="GO:0000976">
    <property type="term" value="F:transcription cis-regulatory region binding"/>
    <property type="evidence" value="ECO:0007669"/>
    <property type="project" value="TreeGrafter"/>
</dbReference>
<dbReference type="GO" id="GO:0003700">
    <property type="term" value="F:DNA-binding transcription factor activity"/>
    <property type="evidence" value="ECO:0007669"/>
    <property type="project" value="TreeGrafter"/>
</dbReference>
<keyword evidence="1" id="KW-0805">Transcription regulation</keyword>
<dbReference type="SUPFAM" id="SSF53822">
    <property type="entry name" value="Periplasmic binding protein-like I"/>
    <property type="match status" value="1"/>
</dbReference>
<dbReference type="Pfam" id="PF00356">
    <property type="entry name" value="LacI"/>
    <property type="match status" value="1"/>
</dbReference>
<accession>A0A1Q2GUV3</accession>
<dbReference type="Gene3D" id="3.40.50.2300">
    <property type="match status" value="2"/>
</dbReference>
<dbReference type="SUPFAM" id="SSF47413">
    <property type="entry name" value="lambda repressor-like DNA-binding domains"/>
    <property type="match status" value="1"/>
</dbReference>
<dbReference type="InterPro" id="IPR000843">
    <property type="entry name" value="HTH_LacI"/>
</dbReference>
<keyword evidence="2" id="KW-0238">DNA-binding</keyword>
<protein>
    <submittedName>
        <fullName evidence="5">LacI family transcriptional regulator</fullName>
    </submittedName>
</protein>
<reference evidence="5 6" key="1">
    <citation type="submission" date="2017-02" db="EMBL/GenBank/DDBJ databases">
        <title>Complete genome sequence of the cold-active Pseudoalteromonas aliena strain EH1 isolated from Arctic seawater.</title>
        <authorList>
            <person name="Kim E."/>
            <person name="Heo E."/>
            <person name="Kim H."/>
            <person name="Kim D."/>
        </authorList>
    </citation>
    <scope>NUCLEOTIDE SEQUENCE [LARGE SCALE GENOMIC DNA]</scope>
    <source>
        <strain evidence="5 6">EH1</strain>
    </source>
</reference>
<dbReference type="PROSITE" id="PS50932">
    <property type="entry name" value="HTH_LACI_2"/>
    <property type="match status" value="1"/>
</dbReference>
<dbReference type="Proteomes" id="UP000188243">
    <property type="component" value="Chromosome"/>
</dbReference>